<dbReference type="EMBL" id="KQ460940">
    <property type="protein sequence ID" value="KPJ10592.1"/>
    <property type="molecule type" value="Genomic_DNA"/>
</dbReference>
<dbReference type="InParanoid" id="A0A0N0PBN5"/>
<keyword evidence="1" id="KW-0175">Coiled coil</keyword>
<sequence>MDLKTANNETKSRSQTEEYWSEHFLSKFGLEYIKHNILNKRSFKKKDTILKDFDLQMPSKEGCTSIQPSYPRRSSRTAISLTQAPVEKQLQSSESELSDEEAHQLEVKAIHKIAQVLHIEADEKNITDMCIQFRREILLLLRRVVRQCFLIGWDMKIKWQLDFALLLMPPWLRTVEMELMMLPQAVVSHKDVGSETLSGTYDDSDCETCSDGVRDDVSGDDAHDKFKALLEEGGSVKFSLWDTFDANDFKKVALLGFSSLVYIQRQWYELKQLARSEVLAFHLQHSHTPPHPLLLSIVANFRHIVQEPLPKWSDFVTSKMVVKFKDISKTISKKVLEESMDELNNAREQADLINGEINKLTENTISEIYLVNNKNIIEKESQSNNKSDLIDTNVDKQTINNNEFIVNVNSSVAIKKNLDNKNSLITNNTIECNEIDLNAVLNNIDPTKAQKHLIFDSDSDSETLSVVSQMEYSNNISTEKQTYFETELNSGISQNNKHSKLCKQLSVNLHRFTNEQRTMCRRKKKIQLTDIEEVRKINSTILTAEVAPVSISRCDSPSEADSFGIFSEEPTREITNYNVIDALELDELFKKLPVPPLTPINLDKSMEMTTNTSSAALCHNDSEQNKINKPNNKVDESYDELNDKILSIIMKSPVHNQSKLPVNVIAIRDSSDSDDNVRFSAVIDMMNDKRKKRQNRERNTQKQSKKKRKRKSKKDNSECKETECTNALEEWGRQKNLTKKYFQLPNITSKSSNECAIQNTSTNSSNNNILLSTNSNPYTNTSQCMSGNQNTPTLPTDKPSPVIDLTEGPDNTQLDQNSDTTPIITNVYSLATHTDKQDEVTQLKKVITPILVPHSNMINTDLGSLTGVQVANVGSEIVHSIPQANTLVPMNVPGQQIYVQQSPLTQYTSETAVEIEPAPAPLLLMPLMPLDLWVQGKSVKELVILQIDASKPSWTLTGGHTAVTLTDYTCESPIYCSLPLSMKTRIIFPQENNGTDVYNPLTLQIYENVANGTSPFAKWVKSVIDNTENDYIDNCANNCNVSKTQTKDDKCEIDRPVSRIKVKSFARLTEMQDGNFIAPERVCLQDRLYMKVSEQPLKYAKVSETRFIPARDYLLEHNFRYL</sequence>
<evidence type="ECO:0000313" key="4">
    <source>
        <dbReference type="Proteomes" id="UP000053240"/>
    </source>
</evidence>
<gene>
    <name evidence="3" type="ORF">RR48_04537</name>
</gene>
<feature type="region of interest" description="Disordered" evidence="2">
    <location>
        <begin position="685"/>
        <end position="723"/>
    </location>
</feature>
<evidence type="ECO:0000256" key="2">
    <source>
        <dbReference type="SAM" id="MobiDB-lite"/>
    </source>
</evidence>
<feature type="compositionally biased region" description="Basic and acidic residues" evidence="2">
    <location>
        <begin position="714"/>
        <end position="723"/>
    </location>
</feature>
<dbReference type="Proteomes" id="UP000053240">
    <property type="component" value="Unassembled WGS sequence"/>
</dbReference>
<evidence type="ECO:0000256" key="1">
    <source>
        <dbReference type="SAM" id="Coils"/>
    </source>
</evidence>
<dbReference type="AlphaFoldDB" id="A0A0N0PBN5"/>
<organism evidence="3 4">
    <name type="scientific">Papilio machaon</name>
    <name type="common">Old World swallowtail butterfly</name>
    <dbReference type="NCBI Taxonomy" id="76193"/>
    <lineage>
        <taxon>Eukaryota</taxon>
        <taxon>Metazoa</taxon>
        <taxon>Ecdysozoa</taxon>
        <taxon>Arthropoda</taxon>
        <taxon>Hexapoda</taxon>
        <taxon>Insecta</taxon>
        <taxon>Pterygota</taxon>
        <taxon>Neoptera</taxon>
        <taxon>Endopterygota</taxon>
        <taxon>Lepidoptera</taxon>
        <taxon>Glossata</taxon>
        <taxon>Ditrysia</taxon>
        <taxon>Papilionoidea</taxon>
        <taxon>Papilionidae</taxon>
        <taxon>Papilioninae</taxon>
        <taxon>Papilio</taxon>
    </lineage>
</organism>
<feature type="coiled-coil region" evidence="1">
    <location>
        <begin position="333"/>
        <end position="363"/>
    </location>
</feature>
<evidence type="ECO:0000313" key="3">
    <source>
        <dbReference type="EMBL" id="KPJ10592.1"/>
    </source>
</evidence>
<keyword evidence="4" id="KW-1185">Reference proteome</keyword>
<reference evidence="3 4" key="1">
    <citation type="journal article" date="2015" name="Nat. Commun.">
        <title>Outbred genome sequencing and CRISPR/Cas9 gene editing in butterflies.</title>
        <authorList>
            <person name="Li X."/>
            <person name="Fan D."/>
            <person name="Zhang W."/>
            <person name="Liu G."/>
            <person name="Zhang L."/>
            <person name="Zhao L."/>
            <person name="Fang X."/>
            <person name="Chen L."/>
            <person name="Dong Y."/>
            <person name="Chen Y."/>
            <person name="Ding Y."/>
            <person name="Zhao R."/>
            <person name="Feng M."/>
            <person name="Zhu Y."/>
            <person name="Feng Y."/>
            <person name="Jiang X."/>
            <person name="Zhu D."/>
            <person name="Xiang H."/>
            <person name="Feng X."/>
            <person name="Li S."/>
            <person name="Wang J."/>
            <person name="Zhang G."/>
            <person name="Kronforst M.R."/>
            <person name="Wang W."/>
        </authorList>
    </citation>
    <scope>NUCLEOTIDE SEQUENCE [LARGE SCALE GENOMIC DNA]</scope>
    <source>
        <strain evidence="3">Ya'a_city_454_Pm</strain>
        <tissue evidence="3">Whole body</tissue>
    </source>
</reference>
<feature type="compositionally biased region" description="Basic residues" evidence="2">
    <location>
        <begin position="703"/>
        <end position="713"/>
    </location>
</feature>
<name>A0A0N0PBN5_PAPMA</name>
<accession>A0A0N0PBN5</accession>
<protein>
    <submittedName>
        <fullName evidence="3">Uncharacterized protein</fullName>
    </submittedName>
</protein>
<proteinExistence type="predicted"/>